<name>A0ABS7JHR9_9SPHN</name>
<keyword evidence="1" id="KW-0472">Membrane</keyword>
<feature type="transmembrane region" description="Helical" evidence="1">
    <location>
        <begin position="43"/>
        <end position="61"/>
    </location>
</feature>
<dbReference type="Proteomes" id="UP000776651">
    <property type="component" value="Unassembled WGS sequence"/>
</dbReference>
<dbReference type="Pfam" id="PF10003">
    <property type="entry name" value="DUF2244"/>
    <property type="match status" value="1"/>
</dbReference>
<keyword evidence="1" id="KW-0812">Transmembrane</keyword>
<feature type="transmembrane region" description="Helical" evidence="1">
    <location>
        <begin position="67"/>
        <end position="84"/>
    </location>
</feature>
<sequence length="146" mass="16543">MYSIHGCPDGQPNADLSIRHQCHANLILHLQENRSYLPQEARVAFTALIGLFMAMAILPAIKGELLVPIFALGTMTLLIGAIEWHQRSQPAAEWLAIEKNRLLWTSNRGDPVDLPVRATRLVQDEAVPARMRLFLETQWQRIEIGR</sequence>
<gene>
    <name evidence="2" type="ORF">K3177_08750</name>
</gene>
<evidence type="ECO:0000313" key="3">
    <source>
        <dbReference type="Proteomes" id="UP000776651"/>
    </source>
</evidence>
<keyword evidence="3" id="KW-1185">Reference proteome</keyword>
<keyword evidence="1" id="KW-1133">Transmembrane helix</keyword>
<reference evidence="2 3" key="1">
    <citation type="submission" date="2021-08" db="EMBL/GenBank/DDBJ databases">
        <title>Comparative Genomics Analysis of the Genus Qipengyuania Reveals Extensive Genetic Diversity and Metabolic Versatility, Including the Description of Fifteen Novel Species.</title>
        <authorList>
            <person name="Liu Y."/>
        </authorList>
    </citation>
    <scope>NUCLEOTIDE SEQUENCE [LARGE SCALE GENOMIC DNA]</scope>
    <source>
        <strain evidence="2 3">GH25</strain>
    </source>
</reference>
<evidence type="ECO:0000256" key="1">
    <source>
        <dbReference type="SAM" id="Phobius"/>
    </source>
</evidence>
<evidence type="ECO:0000313" key="2">
    <source>
        <dbReference type="EMBL" id="MBX7488601.1"/>
    </source>
</evidence>
<organism evidence="2 3">
    <name type="scientific">Qipengyuania pacifica</name>
    <dbReference type="NCBI Taxonomy" id="2860199"/>
    <lineage>
        <taxon>Bacteria</taxon>
        <taxon>Pseudomonadati</taxon>
        <taxon>Pseudomonadota</taxon>
        <taxon>Alphaproteobacteria</taxon>
        <taxon>Sphingomonadales</taxon>
        <taxon>Erythrobacteraceae</taxon>
        <taxon>Qipengyuania</taxon>
    </lineage>
</organism>
<comment type="caution">
    <text evidence="2">The sequence shown here is derived from an EMBL/GenBank/DDBJ whole genome shotgun (WGS) entry which is preliminary data.</text>
</comment>
<accession>A0ABS7JHR9</accession>
<proteinExistence type="predicted"/>
<dbReference type="EMBL" id="JAIGNQ010000002">
    <property type="protein sequence ID" value="MBX7488601.1"/>
    <property type="molecule type" value="Genomic_DNA"/>
</dbReference>
<protein>
    <submittedName>
        <fullName evidence="2">DUF2244 domain-containing protein</fullName>
    </submittedName>
</protein>
<dbReference type="RefSeq" id="WP_221597921.1">
    <property type="nucleotide sequence ID" value="NZ_JAIGNQ010000002.1"/>
</dbReference>
<dbReference type="InterPro" id="IPR019253">
    <property type="entry name" value="DUF2244_TM"/>
</dbReference>